<organism evidence="3 4">
    <name type="scientific">Anaeromyces robustus</name>
    <dbReference type="NCBI Taxonomy" id="1754192"/>
    <lineage>
        <taxon>Eukaryota</taxon>
        <taxon>Fungi</taxon>
        <taxon>Fungi incertae sedis</taxon>
        <taxon>Chytridiomycota</taxon>
        <taxon>Chytridiomycota incertae sedis</taxon>
        <taxon>Neocallimastigomycetes</taxon>
        <taxon>Neocallimastigales</taxon>
        <taxon>Neocallimastigaceae</taxon>
        <taxon>Anaeromyces</taxon>
    </lineage>
</organism>
<comment type="caution">
    <text evidence="3">The sequence shown here is derived from an EMBL/GenBank/DDBJ whole genome shotgun (WGS) entry which is preliminary data.</text>
</comment>
<feature type="chain" id="PRO_5012711310" evidence="2">
    <location>
        <begin position="22"/>
        <end position="85"/>
    </location>
</feature>
<accession>A0A1Y1WRN1</accession>
<proteinExistence type="predicted"/>
<dbReference type="AlphaFoldDB" id="A0A1Y1WRN1"/>
<feature type="region of interest" description="Disordered" evidence="1">
    <location>
        <begin position="66"/>
        <end position="85"/>
    </location>
</feature>
<evidence type="ECO:0000256" key="2">
    <source>
        <dbReference type="SAM" id="SignalP"/>
    </source>
</evidence>
<evidence type="ECO:0000256" key="1">
    <source>
        <dbReference type="SAM" id="MobiDB-lite"/>
    </source>
</evidence>
<name>A0A1Y1WRN1_9FUNG</name>
<protein>
    <submittedName>
        <fullName evidence="3">Uncharacterized protein</fullName>
    </submittedName>
</protein>
<keyword evidence="4" id="KW-1185">Reference proteome</keyword>
<evidence type="ECO:0000313" key="4">
    <source>
        <dbReference type="Proteomes" id="UP000193944"/>
    </source>
</evidence>
<evidence type="ECO:0000313" key="3">
    <source>
        <dbReference type="EMBL" id="ORX76199.1"/>
    </source>
</evidence>
<reference evidence="3 4" key="1">
    <citation type="submission" date="2016-08" db="EMBL/GenBank/DDBJ databases">
        <title>A Parts List for Fungal Cellulosomes Revealed by Comparative Genomics.</title>
        <authorList>
            <consortium name="DOE Joint Genome Institute"/>
            <person name="Haitjema C.H."/>
            <person name="Gilmore S.P."/>
            <person name="Henske J.K."/>
            <person name="Solomon K.V."/>
            <person name="De Groot R."/>
            <person name="Kuo A."/>
            <person name="Mondo S.J."/>
            <person name="Salamov A.A."/>
            <person name="Labutti K."/>
            <person name="Zhao Z."/>
            <person name="Chiniquy J."/>
            <person name="Barry K."/>
            <person name="Brewer H.M."/>
            <person name="Purvine S.O."/>
            <person name="Wright A.T."/>
            <person name="Boxma B."/>
            <person name="Van Alen T."/>
            <person name="Hackstein J.H."/>
            <person name="Baker S.E."/>
            <person name="Grigoriev I.V."/>
            <person name="O'Malley M.A."/>
        </authorList>
    </citation>
    <scope>NUCLEOTIDE SEQUENCE [LARGE SCALE GENOMIC DNA]</scope>
    <source>
        <strain evidence="3 4">S4</strain>
    </source>
</reference>
<sequence length="85" mass="10018">MKLSYISLFLLICLCFLNSNAKLVRRSITVDEIKDYENIKIDMKKVKPPPIELDIDMDNLEEIIKENEERKKQEKSGVESEEKED</sequence>
<dbReference type="Proteomes" id="UP000193944">
    <property type="component" value="Unassembled WGS sequence"/>
</dbReference>
<dbReference type="EMBL" id="MCFG01000312">
    <property type="protein sequence ID" value="ORX76199.1"/>
    <property type="molecule type" value="Genomic_DNA"/>
</dbReference>
<reference evidence="3 4" key="2">
    <citation type="submission" date="2016-08" db="EMBL/GenBank/DDBJ databases">
        <title>Pervasive Adenine N6-methylation of Active Genes in Fungi.</title>
        <authorList>
            <consortium name="DOE Joint Genome Institute"/>
            <person name="Mondo S.J."/>
            <person name="Dannebaum R.O."/>
            <person name="Kuo R.C."/>
            <person name="Labutti K."/>
            <person name="Haridas S."/>
            <person name="Kuo A."/>
            <person name="Salamov A."/>
            <person name="Ahrendt S.R."/>
            <person name="Lipzen A."/>
            <person name="Sullivan W."/>
            <person name="Andreopoulos W.B."/>
            <person name="Clum A."/>
            <person name="Lindquist E."/>
            <person name="Daum C."/>
            <person name="Ramamoorthy G.K."/>
            <person name="Gryganskyi A."/>
            <person name="Culley D."/>
            <person name="Magnuson J.K."/>
            <person name="James T.Y."/>
            <person name="O'Malley M.A."/>
            <person name="Stajich J.E."/>
            <person name="Spatafora J.W."/>
            <person name="Visel A."/>
            <person name="Grigoriev I.V."/>
        </authorList>
    </citation>
    <scope>NUCLEOTIDE SEQUENCE [LARGE SCALE GENOMIC DNA]</scope>
    <source>
        <strain evidence="3 4">S4</strain>
    </source>
</reference>
<keyword evidence="2" id="KW-0732">Signal</keyword>
<gene>
    <name evidence="3" type="ORF">BCR32DRAFT_296389</name>
</gene>
<feature type="signal peptide" evidence="2">
    <location>
        <begin position="1"/>
        <end position="21"/>
    </location>
</feature>